<accession>A0A242K6F0</accession>
<dbReference type="RefSeq" id="WP_086349841.1">
    <property type="nucleotide sequence ID" value="NZ_CP147247.1"/>
</dbReference>
<evidence type="ECO:0000256" key="1">
    <source>
        <dbReference type="ARBA" id="ARBA00009067"/>
    </source>
</evidence>
<keyword evidence="2" id="KW-0472">Membrane</keyword>
<reference evidence="5" key="3">
    <citation type="submission" date="2024-03" db="EMBL/GenBank/DDBJ databases">
        <title>The Genome Sequence of Enterococcus sp. DIV0242b.</title>
        <authorList>
            <consortium name="The Broad Institute Genomics Platform"/>
            <consortium name="The Broad Institute Microbial Omics Core"/>
            <consortium name="The Broad Institute Genomic Center for Infectious Diseases"/>
            <person name="Earl A."/>
            <person name="Manson A."/>
            <person name="Gilmore M."/>
            <person name="Schwartman J."/>
            <person name="Shea T."/>
            <person name="Abouelleil A."/>
            <person name="Cao P."/>
            <person name="Chapman S."/>
            <person name="Cusick C."/>
            <person name="Young S."/>
            <person name="Neafsey D."/>
            <person name="Nusbaum C."/>
            <person name="Birren B."/>
        </authorList>
    </citation>
    <scope>NUCLEOTIDE SEQUENCE</scope>
    <source>
        <strain evidence="5">9E7_DIV0242</strain>
    </source>
</reference>
<reference evidence="4" key="1">
    <citation type="submission" date="2017-05" db="EMBL/GenBank/DDBJ databases">
        <title>The Genome Sequence of Enterococcus sp. 9E7_DIV0242.</title>
        <authorList>
            <consortium name="The Broad Institute Genomics Platform"/>
            <consortium name="The Broad Institute Genomic Center for Infectious Diseases"/>
            <person name="Earl A."/>
            <person name="Manson A."/>
            <person name="Schwartman J."/>
            <person name="Gilmore M."/>
            <person name="Abouelleil A."/>
            <person name="Cao P."/>
            <person name="Chapman S."/>
            <person name="Cusick C."/>
            <person name="Shea T."/>
            <person name="Young S."/>
            <person name="Neafsey D."/>
            <person name="Nusbaum C."/>
            <person name="Birren B."/>
        </authorList>
    </citation>
    <scope>NUCLEOTIDE SEQUENCE [LARGE SCALE GENOMIC DNA]</scope>
    <source>
        <strain evidence="4">9E7_DIV0242</strain>
    </source>
</reference>
<proteinExistence type="inferred from homology"/>
<feature type="domain" description="CAAX prenyl protease 2/Lysostaphin resistance protein A-like" evidence="3">
    <location>
        <begin position="146"/>
        <end position="238"/>
    </location>
</feature>
<evidence type="ECO:0000313" key="4">
    <source>
        <dbReference type="EMBL" id="OTP14724.1"/>
    </source>
</evidence>
<evidence type="ECO:0000313" key="6">
    <source>
        <dbReference type="Proteomes" id="UP000195141"/>
    </source>
</evidence>
<keyword evidence="2" id="KW-1133">Transmembrane helix</keyword>
<feature type="transmembrane region" description="Helical" evidence="2">
    <location>
        <begin position="228"/>
        <end position="246"/>
    </location>
</feature>
<dbReference type="AlphaFoldDB" id="A0A242K6F0"/>
<dbReference type="GO" id="GO:0004175">
    <property type="term" value="F:endopeptidase activity"/>
    <property type="evidence" value="ECO:0007669"/>
    <property type="project" value="UniProtKB-ARBA"/>
</dbReference>
<dbReference type="EMBL" id="NGMM01000004">
    <property type="protein sequence ID" value="OTP14724.1"/>
    <property type="molecule type" value="Genomic_DNA"/>
</dbReference>
<name>A0A242K6F0_9ENTE</name>
<comment type="similarity">
    <text evidence="1">Belongs to the UPF0177 family.</text>
</comment>
<feature type="transmembrane region" description="Helical" evidence="2">
    <location>
        <begin position="178"/>
        <end position="195"/>
    </location>
</feature>
<dbReference type="Pfam" id="PF02517">
    <property type="entry name" value="Rce1-like"/>
    <property type="match status" value="1"/>
</dbReference>
<feature type="transmembrane region" description="Helical" evidence="2">
    <location>
        <begin position="146"/>
        <end position="166"/>
    </location>
</feature>
<evidence type="ECO:0000259" key="3">
    <source>
        <dbReference type="Pfam" id="PF02517"/>
    </source>
</evidence>
<dbReference type="GO" id="GO:0080120">
    <property type="term" value="P:CAAX-box protein maturation"/>
    <property type="evidence" value="ECO:0007669"/>
    <property type="project" value="UniProtKB-ARBA"/>
</dbReference>
<dbReference type="EMBL" id="CP147247">
    <property type="protein sequence ID" value="WYJ90246.1"/>
    <property type="molecule type" value="Genomic_DNA"/>
</dbReference>
<dbReference type="Proteomes" id="UP000195141">
    <property type="component" value="Chromosome"/>
</dbReference>
<feature type="transmembrane region" description="Helical" evidence="2">
    <location>
        <begin position="54"/>
        <end position="72"/>
    </location>
</feature>
<reference evidence="5" key="2">
    <citation type="submission" date="2017-05" db="EMBL/GenBank/DDBJ databases">
        <authorList>
            <consortium name="The Broad Institute Genomics Platform"/>
            <consortium name="The Broad Institute Genomic Center for Infectious Diseases"/>
            <person name="Earl A."/>
            <person name="Manson A."/>
            <person name="Schwartman J."/>
            <person name="Gilmore M."/>
            <person name="Abouelleil A."/>
            <person name="Cao P."/>
            <person name="Chapman S."/>
            <person name="Cusick C."/>
            <person name="Shea T."/>
            <person name="Young S."/>
            <person name="Neafsey D."/>
            <person name="Nusbaum C."/>
            <person name="Birren B."/>
        </authorList>
    </citation>
    <scope>NUCLEOTIDE SEQUENCE</scope>
    <source>
        <strain evidence="5">9E7_DIV0242</strain>
    </source>
</reference>
<keyword evidence="6" id="KW-1185">Reference proteome</keyword>
<dbReference type="OrthoDB" id="2661755at2"/>
<evidence type="ECO:0000256" key="2">
    <source>
        <dbReference type="SAM" id="Phobius"/>
    </source>
</evidence>
<feature type="transmembrane region" description="Helical" evidence="2">
    <location>
        <begin position="92"/>
        <end position="113"/>
    </location>
</feature>
<feature type="transmembrane region" description="Helical" evidence="2">
    <location>
        <begin position="29"/>
        <end position="48"/>
    </location>
</feature>
<gene>
    <name evidence="5" type="ORF">A5888_002002</name>
    <name evidence="4" type="ORF">A5888_002826</name>
</gene>
<organism evidence="4">
    <name type="scientific">Candidatus Enterococcus clewellii</name>
    <dbReference type="NCBI Taxonomy" id="1834193"/>
    <lineage>
        <taxon>Bacteria</taxon>
        <taxon>Bacillati</taxon>
        <taxon>Bacillota</taxon>
        <taxon>Bacilli</taxon>
        <taxon>Lactobacillales</taxon>
        <taxon>Enterococcaceae</taxon>
        <taxon>Enterococcus</taxon>
    </lineage>
</organism>
<sequence length="247" mass="28730">MENRFWFERRKEDFPFYDDQPQKVSVGQWLIILLFPFIGFLILTKVYVPFISMYINELLSGIILLLFSLLGLRLTVGENWELLFKKIRWKDILLVIAYVLSAIAVASIIGGIIELFNGSLTDNPAAINVNDPNAWITYLQLRFQELFQLLGEEFLAILPFLAVLHLTTVKFAWKRKTGIIVGWIVSSIVFGLLHLPTYDWNLLQCLFVIGGSRMILTLPYIQTKNIWISYFVHYFYDMLIFTVAFLS</sequence>
<evidence type="ECO:0000313" key="5">
    <source>
        <dbReference type="EMBL" id="WYJ90246.1"/>
    </source>
</evidence>
<keyword evidence="2" id="KW-0812">Transmembrane</keyword>
<protein>
    <recommendedName>
        <fullName evidence="3">CAAX prenyl protease 2/Lysostaphin resistance protein A-like domain-containing protein</fullName>
    </recommendedName>
</protein>
<dbReference type="InterPro" id="IPR003675">
    <property type="entry name" value="Rce1/LyrA-like_dom"/>
</dbReference>